<evidence type="ECO:0000313" key="2">
    <source>
        <dbReference type="EMBL" id="CAH1803176.1"/>
    </source>
</evidence>
<gene>
    <name evidence="2" type="ORF">OFUS_LOCUS26789</name>
</gene>
<evidence type="ECO:0000313" key="3">
    <source>
        <dbReference type="Proteomes" id="UP000749559"/>
    </source>
</evidence>
<keyword evidence="3" id="KW-1185">Reference proteome</keyword>
<dbReference type="AlphaFoldDB" id="A0A8S4QA73"/>
<proteinExistence type="predicted"/>
<feature type="non-terminal residue" evidence="2">
    <location>
        <position position="1"/>
    </location>
</feature>
<keyword evidence="1" id="KW-0175">Coiled coil</keyword>
<reference evidence="2" key="1">
    <citation type="submission" date="2022-03" db="EMBL/GenBank/DDBJ databases">
        <authorList>
            <person name="Martin C."/>
        </authorList>
    </citation>
    <scope>NUCLEOTIDE SEQUENCE</scope>
</reference>
<feature type="coiled-coil region" evidence="1">
    <location>
        <begin position="133"/>
        <end position="160"/>
    </location>
</feature>
<organism evidence="2 3">
    <name type="scientific">Owenia fusiformis</name>
    <name type="common">Polychaete worm</name>
    <dbReference type="NCBI Taxonomy" id="6347"/>
    <lineage>
        <taxon>Eukaryota</taxon>
        <taxon>Metazoa</taxon>
        <taxon>Spiralia</taxon>
        <taxon>Lophotrochozoa</taxon>
        <taxon>Annelida</taxon>
        <taxon>Polychaeta</taxon>
        <taxon>Sedentaria</taxon>
        <taxon>Canalipalpata</taxon>
        <taxon>Sabellida</taxon>
        <taxon>Oweniida</taxon>
        <taxon>Oweniidae</taxon>
        <taxon>Owenia</taxon>
    </lineage>
</organism>
<comment type="caution">
    <text evidence="2">The sequence shown here is derived from an EMBL/GenBank/DDBJ whole genome shotgun (WGS) entry which is preliminary data.</text>
</comment>
<dbReference type="Proteomes" id="UP000749559">
    <property type="component" value="Unassembled WGS sequence"/>
</dbReference>
<feature type="non-terminal residue" evidence="2">
    <location>
        <position position="214"/>
    </location>
</feature>
<dbReference type="EMBL" id="CAIIXF020000296">
    <property type="protein sequence ID" value="CAH1803176.1"/>
    <property type="molecule type" value="Genomic_DNA"/>
</dbReference>
<evidence type="ECO:0000256" key="1">
    <source>
        <dbReference type="SAM" id="Coils"/>
    </source>
</evidence>
<feature type="coiled-coil region" evidence="1">
    <location>
        <begin position="29"/>
        <end position="56"/>
    </location>
</feature>
<sequence>GGSNEVGKTDMEKKIYNLRITTYILRQRLGPLQKKMDEAKKQLEQVLAEFTEARKVANDCKIRIDSQNMTQSGYKNLVDYQERLSISHNSMEKQYNEKLEECGGHQAGRTLSIKSNKFNVAVPVAWHVTNPALEDCQIDLQILEQKLQVLAHRIKQAEYMVSEGKISAKRVSNTTIRCNPKIPDSIQNKYDMARENRRQLYEEYQKISEKYQSQ</sequence>
<name>A0A8S4QA73_OWEFU</name>
<protein>
    <submittedName>
        <fullName evidence="2">Uncharacterized protein</fullName>
    </submittedName>
</protein>
<accession>A0A8S4QA73</accession>